<dbReference type="PROSITE" id="PS50110">
    <property type="entry name" value="RESPONSE_REGULATORY"/>
    <property type="match status" value="1"/>
</dbReference>
<dbReference type="GO" id="GO:0003677">
    <property type="term" value="F:DNA binding"/>
    <property type="evidence" value="ECO:0007669"/>
    <property type="project" value="UniProtKB-KW"/>
</dbReference>
<dbReference type="SMART" id="SM00448">
    <property type="entry name" value="REC"/>
    <property type="match status" value="1"/>
</dbReference>
<evidence type="ECO:0000313" key="9">
    <source>
        <dbReference type="Proteomes" id="UP000568888"/>
    </source>
</evidence>
<evidence type="ECO:0000256" key="3">
    <source>
        <dbReference type="ARBA" id="ARBA00023125"/>
    </source>
</evidence>
<dbReference type="InterPro" id="IPR001789">
    <property type="entry name" value="Sig_transdc_resp-reg_receiver"/>
</dbReference>
<keyword evidence="2" id="KW-0805">Transcription regulation</keyword>
<dbReference type="PRINTS" id="PR00038">
    <property type="entry name" value="HTHLUXR"/>
</dbReference>
<dbReference type="Pfam" id="PF00072">
    <property type="entry name" value="Response_reg"/>
    <property type="match status" value="1"/>
</dbReference>
<dbReference type="SUPFAM" id="SSF46894">
    <property type="entry name" value="C-terminal effector domain of the bipartite response regulators"/>
    <property type="match status" value="1"/>
</dbReference>
<evidence type="ECO:0000313" key="8">
    <source>
        <dbReference type="EMBL" id="GFO64625.1"/>
    </source>
</evidence>
<dbReference type="Pfam" id="PF00196">
    <property type="entry name" value="GerE"/>
    <property type="match status" value="1"/>
</dbReference>
<feature type="modified residue" description="4-aspartylphosphate" evidence="5">
    <location>
        <position position="68"/>
    </location>
</feature>
<dbReference type="Proteomes" id="UP000568888">
    <property type="component" value="Unassembled WGS sequence"/>
</dbReference>
<dbReference type="CDD" id="cd17535">
    <property type="entry name" value="REC_NarL-like"/>
    <property type="match status" value="1"/>
</dbReference>
<dbReference type="InterPro" id="IPR016032">
    <property type="entry name" value="Sig_transdc_resp-reg_C-effctor"/>
</dbReference>
<keyword evidence="3 8" id="KW-0238">DNA-binding</keyword>
<dbReference type="PANTHER" id="PTHR43214">
    <property type="entry name" value="TWO-COMPONENT RESPONSE REGULATOR"/>
    <property type="match status" value="1"/>
</dbReference>
<evidence type="ECO:0000256" key="1">
    <source>
        <dbReference type="ARBA" id="ARBA00022553"/>
    </source>
</evidence>
<dbReference type="InterPro" id="IPR000792">
    <property type="entry name" value="Tscrpt_reg_LuxR_C"/>
</dbReference>
<protein>
    <submittedName>
        <fullName evidence="8">DNA-binding response regulator</fullName>
    </submittedName>
</protein>
<proteinExistence type="predicted"/>
<dbReference type="InterPro" id="IPR039420">
    <property type="entry name" value="WalR-like"/>
</dbReference>
<sequence>MNIFACSNYRDTMRTTKILLADDHTLIRECLIAMIEKAPGLEVVAQAGSGMEAVRLTYELKPDLVLMDLVMPDGNGIEASRCILSAFPDTKVLMLSMYGDARSVRQALEAGGKGFLVKSCPSEEILEAVRVVSDNGFYLSSHLQGVLEHELHPAAGKLPLTSREEEVLVLMAQGKTSREIAAQLQISPKTVETHRMHLMKKLNLTNIASLTKFAIREGLLPLE</sequence>
<accession>A0A6V8MWP0</accession>
<organism evidence="8 9">
    <name type="scientific">Geomonas paludis</name>
    <dbReference type="NCBI Taxonomy" id="2740185"/>
    <lineage>
        <taxon>Bacteria</taxon>
        <taxon>Pseudomonadati</taxon>
        <taxon>Thermodesulfobacteriota</taxon>
        <taxon>Desulfuromonadia</taxon>
        <taxon>Geobacterales</taxon>
        <taxon>Geobacteraceae</taxon>
        <taxon>Geomonas</taxon>
    </lineage>
</organism>
<name>A0A6V8MWP0_9BACT</name>
<evidence type="ECO:0000256" key="2">
    <source>
        <dbReference type="ARBA" id="ARBA00023015"/>
    </source>
</evidence>
<dbReference type="GO" id="GO:0006355">
    <property type="term" value="P:regulation of DNA-templated transcription"/>
    <property type="evidence" value="ECO:0007669"/>
    <property type="project" value="InterPro"/>
</dbReference>
<feature type="domain" description="Response regulatory" evidence="7">
    <location>
        <begin position="17"/>
        <end position="133"/>
    </location>
</feature>
<dbReference type="Gene3D" id="3.40.50.2300">
    <property type="match status" value="1"/>
</dbReference>
<dbReference type="InterPro" id="IPR011006">
    <property type="entry name" value="CheY-like_superfamily"/>
</dbReference>
<dbReference type="PROSITE" id="PS00622">
    <property type="entry name" value="HTH_LUXR_1"/>
    <property type="match status" value="1"/>
</dbReference>
<comment type="caution">
    <text evidence="8">The sequence shown here is derived from an EMBL/GenBank/DDBJ whole genome shotgun (WGS) entry which is preliminary data.</text>
</comment>
<dbReference type="PANTHER" id="PTHR43214:SF41">
    <property type="entry name" value="NITRATE_NITRITE RESPONSE REGULATOR PROTEIN NARP"/>
    <property type="match status" value="1"/>
</dbReference>
<evidence type="ECO:0000256" key="5">
    <source>
        <dbReference type="PROSITE-ProRule" id="PRU00169"/>
    </source>
</evidence>
<dbReference type="InterPro" id="IPR058245">
    <property type="entry name" value="NreC/VraR/RcsB-like_REC"/>
</dbReference>
<dbReference type="EMBL" id="BLXY01000004">
    <property type="protein sequence ID" value="GFO64625.1"/>
    <property type="molecule type" value="Genomic_DNA"/>
</dbReference>
<dbReference type="GO" id="GO:0000160">
    <property type="term" value="P:phosphorelay signal transduction system"/>
    <property type="evidence" value="ECO:0007669"/>
    <property type="project" value="InterPro"/>
</dbReference>
<evidence type="ECO:0000259" key="7">
    <source>
        <dbReference type="PROSITE" id="PS50110"/>
    </source>
</evidence>
<dbReference type="PROSITE" id="PS50043">
    <property type="entry name" value="HTH_LUXR_2"/>
    <property type="match status" value="1"/>
</dbReference>
<feature type="domain" description="HTH luxR-type" evidence="6">
    <location>
        <begin position="153"/>
        <end position="218"/>
    </location>
</feature>
<reference evidence="9" key="1">
    <citation type="submission" date="2020-06" db="EMBL/GenBank/DDBJ databases">
        <title>Draft genomic sequecing of Geomonas sp. Red736.</title>
        <authorList>
            <person name="Itoh H."/>
            <person name="Xu Z.X."/>
            <person name="Ushijima N."/>
            <person name="Masuda Y."/>
            <person name="Shiratori Y."/>
            <person name="Senoo K."/>
        </authorList>
    </citation>
    <scope>NUCLEOTIDE SEQUENCE [LARGE SCALE GENOMIC DNA]</scope>
    <source>
        <strain evidence="9">Red736</strain>
    </source>
</reference>
<dbReference type="CDD" id="cd06170">
    <property type="entry name" value="LuxR_C_like"/>
    <property type="match status" value="1"/>
</dbReference>
<keyword evidence="4" id="KW-0804">Transcription</keyword>
<evidence type="ECO:0000259" key="6">
    <source>
        <dbReference type="PROSITE" id="PS50043"/>
    </source>
</evidence>
<dbReference type="SMART" id="SM00421">
    <property type="entry name" value="HTH_LUXR"/>
    <property type="match status" value="1"/>
</dbReference>
<gene>
    <name evidence="8" type="ORF">GMPD_25440</name>
</gene>
<evidence type="ECO:0000256" key="4">
    <source>
        <dbReference type="ARBA" id="ARBA00023163"/>
    </source>
</evidence>
<keyword evidence="1 5" id="KW-0597">Phosphoprotein</keyword>
<dbReference type="SUPFAM" id="SSF52172">
    <property type="entry name" value="CheY-like"/>
    <property type="match status" value="1"/>
</dbReference>
<dbReference type="AlphaFoldDB" id="A0A6V8MWP0"/>